<evidence type="ECO:0000259" key="10">
    <source>
        <dbReference type="PROSITE" id="PS50192"/>
    </source>
</evidence>
<keyword evidence="8" id="KW-0472">Membrane</keyword>
<reference evidence="11 12" key="1">
    <citation type="journal article" date="2019" name="Genome Biol. Evol.">
        <title>Insights into the evolution of the New World diploid cottons (Gossypium, subgenus Houzingenia) based on genome sequencing.</title>
        <authorList>
            <person name="Grover C.E."/>
            <person name="Arick M.A. 2nd"/>
            <person name="Thrash A."/>
            <person name="Conover J.L."/>
            <person name="Sanders W.S."/>
            <person name="Peterson D.G."/>
            <person name="Frelichowski J.E."/>
            <person name="Scheffler J.A."/>
            <person name="Scheffler B.E."/>
            <person name="Wendel J.F."/>
        </authorList>
    </citation>
    <scope>NUCLEOTIDE SEQUENCE [LARGE SCALE GENOMIC DNA]</scope>
    <source>
        <strain evidence="11">157</strain>
        <tissue evidence="11">Leaf</tissue>
    </source>
</reference>
<accession>A0A7J8M522</accession>
<feature type="domain" description="T-SNARE coiled-coil homology" evidence="10">
    <location>
        <begin position="215"/>
        <end position="256"/>
    </location>
</feature>
<gene>
    <name evidence="11" type="ORF">Golob_016731</name>
</gene>
<evidence type="ECO:0000256" key="7">
    <source>
        <dbReference type="ARBA" id="ARBA00023054"/>
    </source>
</evidence>
<dbReference type="InterPro" id="IPR010989">
    <property type="entry name" value="SNARE"/>
</dbReference>
<evidence type="ECO:0000256" key="3">
    <source>
        <dbReference type="ARBA" id="ARBA00022448"/>
    </source>
</evidence>
<evidence type="ECO:0000256" key="8">
    <source>
        <dbReference type="ARBA" id="ARBA00023136"/>
    </source>
</evidence>
<name>A0A7J8M522_9ROSI</name>
<dbReference type="EMBL" id="JABEZX010000007">
    <property type="protein sequence ID" value="MBA0559785.1"/>
    <property type="molecule type" value="Genomic_DNA"/>
</dbReference>
<dbReference type="SMART" id="SM00503">
    <property type="entry name" value="SynN"/>
    <property type="match status" value="1"/>
</dbReference>
<evidence type="ECO:0000256" key="6">
    <source>
        <dbReference type="ARBA" id="ARBA00022990"/>
    </source>
</evidence>
<keyword evidence="3" id="KW-0813">Transport</keyword>
<evidence type="ECO:0000256" key="1">
    <source>
        <dbReference type="ARBA" id="ARBA00004211"/>
    </source>
</evidence>
<evidence type="ECO:0000256" key="4">
    <source>
        <dbReference type="ARBA" id="ARBA00022692"/>
    </source>
</evidence>
<sequence>MSFQDVQTGGGARSSSSSYMASKSPSQAVAAGIFQINTAVAAFRRLVDAIGTAKDTPDHRLKLHNTRQRILQLVKETSAKLKALTEPDHDPTVNPSKKVEDAKLARDFQNTLQEFQKVQQLASERESTYSPAPPPPSLPTTLDAFDAAALAPMSRCLKRNNVYLWNREGEFSSSFPFLPQTLLVARAPFIYDPYSSKKMCRQEVILLDNEIGFNEAMIDEREQGIREVEEQIGQVNEIFKDLAVLVHEQGVVIGKMPNTPLEIDYSFMHLDLSSDCFNITDDISSNIDASSVSTTQARGQLAKASKSVKPRTSWVSRKLLISRLLLDMKCLIFVVEILVMKCDLQR</sequence>
<dbReference type="InterPro" id="IPR006011">
    <property type="entry name" value="Syntaxin_N"/>
</dbReference>
<dbReference type="Gene3D" id="1.20.58.70">
    <property type="match status" value="1"/>
</dbReference>
<evidence type="ECO:0000256" key="5">
    <source>
        <dbReference type="ARBA" id="ARBA00022927"/>
    </source>
</evidence>
<keyword evidence="4" id="KW-0812">Transmembrane</keyword>
<dbReference type="AlphaFoldDB" id="A0A7J8M522"/>
<dbReference type="Pfam" id="PF14523">
    <property type="entry name" value="Syntaxin_2"/>
    <property type="match status" value="1"/>
</dbReference>
<comment type="caution">
    <text evidence="11">The sequence shown here is derived from an EMBL/GenBank/DDBJ whole genome shotgun (WGS) entry which is preliminary data.</text>
</comment>
<proteinExistence type="inferred from homology"/>
<dbReference type="InterPro" id="IPR000727">
    <property type="entry name" value="T_SNARE_dom"/>
</dbReference>
<protein>
    <recommendedName>
        <fullName evidence="10">t-SNARE coiled-coil homology domain-containing protein</fullName>
    </recommendedName>
</protein>
<evidence type="ECO:0000313" key="11">
    <source>
        <dbReference type="EMBL" id="MBA0559785.1"/>
    </source>
</evidence>
<dbReference type="SUPFAM" id="SSF47661">
    <property type="entry name" value="t-snare proteins"/>
    <property type="match status" value="1"/>
</dbReference>
<evidence type="ECO:0000256" key="2">
    <source>
        <dbReference type="ARBA" id="ARBA00009063"/>
    </source>
</evidence>
<keyword evidence="6" id="KW-0007">Acetylation</keyword>
<dbReference type="Gene3D" id="1.20.5.110">
    <property type="match status" value="1"/>
</dbReference>
<evidence type="ECO:0000313" key="12">
    <source>
        <dbReference type="Proteomes" id="UP000593572"/>
    </source>
</evidence>
<dbReference type="SMART" id="SM00397">
    <property type="entry name" value="t_SNARE"/>
    <property type="match status" value="1"/>
</dbReference>
<dbReference type="GO" id="GO:0005484">
    <property type="term" value="F:SNAP receptor activity"/>
    <property type="evidence" value="ECO:0007669"/>
    <property type="project" value="TreeGrafter"/>
</dbReference>
<dbReference type="GO" id="GO:0031201">
    <property type="term" value="C:SNARE complex"/>
    <property type="evidence" value="ECO:0007669"/>
    <property type="project" value="TreeGrafter"/>
</dbReference>
<feature type="region of interest" description="Disordered" evidence="9">
    <location>
        <begin position="1"/>
        <end position="20"/>
    </location>
</feature>
<dbReference type="GO" id="GO:0006906">
    <property type="term" value="P:vesicle fusion"/>
    <property type="evidence" value="ECO:0007669"/>
    <property type="project" value="TreeGrafter"/>
</dbReference>
<dbReference type="FunFam" id="1.20.58.70:FF:000004">
    <property type="entry name" value="Syntaxin-22 like"/>
    <property type="match status" value="1"/>
</dbReference>
<organism evidence="11 12">
    <name type="scientific">Gossypium lobatum</name>
    <dbReference type="NCBI Taxonomy" id="34289"/>
    <lineage>
        <taxon>Eukaryota</taxon>
        <taxon>Viridiplantae</taxon>
        <taxon>Streptophyta</taxon>
        <taxon>Embryophyta</taxon>
        <taxon>Tracheophyta</taxon>
        <taxon>Spermatophyta</taxon>
        <taxon>Magnoliopsida</taxon>
        <taxon>eudicotyledons</taxon>
        <taxon>Gunneridae</taxon>
        <taxon>Pentapetalae</taxon>
        <taxon>rosids</taxon>
        <taxon>malvids</taxon>
        <taxon>Malvales</taxon>
        <taxon>Malvaceae</taxon>
        <taxon>Malvoideae</taxon>
        <taxon>Gossypium</taxon>
    </lineage>
</organism>
<comment type="similarity">
    <text evidence="2">Belongs to the syntaxin family.</text>
</comment>
<comment type="subcellular location">
    <subcellularLocation>
        <location evidence="1">Membrane</location>
        <topology evidence="1">Single-pass type IV membrane protein</topology>
    </subcellularLocation>
</comment>
<dbReference type="GO" id="GO:0012505">
    <property type="term" value="C:endomembrane system"/>
    <property type="evidence" value="ECO:0007669"/>
    <property type="project" value="TreeGrafter"/>
</dbReference>
<dbReference type="PROSITE" id="PS50192">
    <property type="entry name" value="T_SNARE"/>
    <property type="match status" value="1"/>
</dbReference>
<keyword evidence="5" id="KW-0653">Protein transport</keyword>
<dbReference type="GO" id="GO:0006886">
    <property type="term" value="P:intracellular protein transport"/>
    <property type="evidence" value="ECO:0007669"/>
    <property type="project" value="TreeGrafter"/>
</dbReference>
<dbReference type="PANTHER" id="PTHR19957">
    <property type="entry name" value="SYNTAXIN"/>
    <property type="match status" value="1"/>
</dbReference>
<keyword evidence="7" id="KW-0175">Coiled coil</keyword>
<dbReference type="GO" id="GO:0000149">
    <property type="term" value="F:SNARE binding"/>
    <property type="evidence" value="ECO:0007669"/>
    <property type="project" value="TreeGrafter"/>
</dbReference>
<dbReference type="GO" id="GO:0048278">
    <property type="term" value="P:vesicle docking"/>
    <property type="evidence" value="ECO:0007669"/>
    <property type="project" value="TreeGrafter"/>
</dbReference>
<dbReference type="PANTHER" id="PTHR19957:SF267">
    <property type="entry name" value="SYNTAXIN-22-LIKE"/>
    <property type="match status" value="1"/>
</dbReference>
<dbReference type="InterPro" id="IPR045242">
    <property type="entry name" value="Syntaxin"/>
</dbReference>
<dbReference type="Proteomes" id="UP000593572">
    <property type="component" value="Unassembled WGS sequence"/>
</dbReference>
<dbReference type="CDD" id="cd15840">
    <property type="entry name" value="SNARE_Qa"/>
    <property type="match status" value="1"/>
</dbReference>
<keyword evidence="12" id="KW-1185">Reference proteome</keyword>
<evidence type="ECO:0000256" key="9">
    <source>
        <dbReference type="SAM" id="MobiDB-lite"/>
    </source>
</evidence>